<dbReference type="InterPro" id="IPR028082">
    <property type="entry name" value="Peripla_BP_I"/>
</dbReference>
<gene>
    <name evidence="6" type="ORF">GC722_11395</name>
</gene>
<dbReference type="GO" id="GO:0003700">
    <property type="term" value="F:DNA-binding transcription factor activity"/>
    <property type="evidence" value="ECO:0007669"/>
    <property type="project" value="InterPro"/>
</dbReference>
<evidence type="ECO:0000256" key="1">
    <source>
        <dbReference type="ARBA" id="ARBA00023015"/>
    </source>
</evidence>
<organism evidence="6 7">
    <name type="scientific">Auraticoccus cholistanensis</name>
    <dbReference type="NCBI Taxonomy" id="2656650"/>
    <lineage>
        <taxon>Bacteria</taxon>
        <taxon>Bacillati</taxon>
        <taxon>Actinomycetota</taxon>
        <taxon>Actinomycetes</taxon>
        <taxon>Propionibacteriales</taxon>
        <taxon>Propionibacteriaceae</taxon>
        <taxon>Auraticoccus</taxon>
    </lineage>
</organism>
<keyword evidence="1" id="KW-0805">Transcription regulation</keyword>
<dbReference type="AlphaFoldDB" id="A0A6A9UUX6"/>
<dbReference type="InterPro" id="IPR018356">
    <property type="entry name" value="Tscrpt_reg_HTH_DeoR_CS"/>
</dbReference>
<evidence type="ECO:0000313" key="7">
    <source>
        <dbReference type="Proteomes" id="UP000435304"/>
    </source>
</evidence>
<dbReference type="PROSITE" id="PS00894">
    <property type="entry name" value="HTH_DEOR_1"/>
    <property type="match status" value="1"/>
</dbReference>
<evidence type="ECO:0000259" key="5">
    <source>
        <dbReference type="PROSITE" id="PS51000"/>
    </source>
</evidence>
<dbReference type="InterPro" id="IPR036390">
    <property type="entry name" value="WH_DNA-bd_sf"/>
</dbReference>
<accession>A0A6A9UUX6</accession>
<name>A0A6A9UUX6_9ACTN</name>
<dbReference type="SUPFAM" id="SSF46785">
    <property type="entry name" value="Winged helix' DNA-binding domain"/>
    <property type="match status" value="1"/>
</dbReference>
<dbReference type="InterPro" id="IPR036388">
    <property type="entry name" value="WH-like_DNA-bd_sf"/>
</dbReference>
<comment type="caution">
    <text evidence="6">The sequence shown here is derived from an EMBL/GenBank/DDBJ whole genome shotgun (WGS) entry which is preliminary data.</text>
</comment>
<dbReference type="EMBL" id="WPCU01000007">
    <property type="protein sequence ID" value="MVA76623.1"/>
    <property type="molecule type" value="Genomic_DNA"/>
</dbReference>
<feature type="domain" description="HTH deoR-type" evidence="5">
    <location>
        <begin position="11"/>
        <end position="66"/>
    </location>
</feature>
<keyword evidence="3" id="KW-0804">Transcription</keyword>
<keyword evidence="2" id="KW-0238">DNA-binding</keyword>
<keyword evidence="7" id="KW-1185">Reference proteome</keyword>
<dbReference type="PANTHER" id="PTHR30146:SF155">
    <property type="entry name" value="ALANINE RACEMASE"/>
    <property type="match status" value="1"/>
</dbReference>
<dbReference type="Gene3D" id="1.10.10.10">
    <property type="entry name" value="Winged helix-like DNA-binding domain superfamily/Winged helix DNA-binding domain"/>
    <property type="match status" value="1"/>
</dbReference>
<evidence type="ECO:0000256" key="4">
    <source>
        <dbReference type="SAM" id="MobiDB-lite"/>
    </source>
</evidence>
<dbReference type="GO" id="GO:0000976">
    <property type="term" value="F:transcription cis-regulatory region binding"/>
    <property type="evidence" value="ECO:0007669"/>
    <property type="project" value="TreeGrafter"/>
</dbReference>
<feature type="region of interest" description="Disordered" evidence="4">
    <location>
        <begin position="346"/>
        <end position="368"/>
    </location>
</feature>
<proteinExistence type="predicted"/>
<dbReference type="Pfam" id="PF08220">
    <property type="entry name" value="HTH_DeoR"/>
    <property type="match status" value="1"/>
</dbReference>
<dbReference type="PROSITE" id="PS51000">
    <property type="entry name" value="HTH_DEOR_2"/>
    <property type="match status" value="1"/>
</dbReference>
<evidence type="ECO:0000313" key="6">
    <source>
        <dbReference type="EMBL" id="MVA76623.1"/>
    </source>
</evidence>
<dbReference type="Proteomes" id="UP000435304">
    <property type="component" value="Unassembled WGS sequence"/>
</dbReference>
<feature type="compositionally biased region" description="Basic and acidic residues" evidence="4">
    <location>
        <begin position="358"/>
        <end position="368"/>
    </location>
</feature>
<reference evidence="6 7" key="1">
    <citation type="submission" date="2019-12" db="EMBL/GenBank/DDBJ databases">
        <title>Auraticoccus cholistani sp. nov., an actinomycete isolated from soil of Cholistan desert.</title>
        <authorList>
            <person name="Cheema M.T."/>
        </authorList>
    </citation>
    <scope>NUCLEOTIDE SEQUENCE [LARGE SCALE GENOMIC DNA]</scope>
    <source>
        <strain evidence="6 7">F435</strain>
    </source>
</reference>
<dbReference type="InterPro" id="IPR001034">
    <property type="entry name" value="DeoR_HTH"/>
</dbReference>
<dbReference type="SMART" id="SM00420">
    <property type="entry name" value="HTH_DEOR"/>
    <property type="match status" value="1"/>
</dbReference>
<dbReference type="Pfam" id="PF13377">
    <property type="entry name" value="Peripla_BP_3"/>
    <property type="match status" value="1"/>
</dbReference>
<dbReference type="PANTHER" id="PTHR30146">
    <property type="entry name" value="LACI-RELATED TRANSCRIPTIONAL REPRESSOR"/>
    <property type="match status" value="1"/>
</dbReference>
<sequence>MSSDRRGAGLAQQRQERLLQLLRAHGSVLVSAAAVELGVSEMTVRRDIDALAARRLAVRVHGGAVLPGASPSGAVPSDGPVRVRWTVGMVVPQLDYYFPSVIAGARTAAVEAGVRLLLRTSSYDIRDDKQQIRSLAQTPGLDGMILAPDVDSPESPALVHWLDRQPLPVVLAERRPPDGLPVSRLEWVGSDHADGTATAVRHLLQQGHRRLGLLSAEHSPTSKHLRRGWVEALTAAGLDPAEQLVGHSDGLAGAGRRALVEQLLQRCRARQVTALVVHPDPCAVALVQHCVDTGTSVPGDLAIVAYDDEFAALSQPPLTAVMPPKAHVGRVAVELMVARLAEGDRRPPHRVTVSPRLNVRESSRRPAA</sequence>
<dbReference type="Gene3D" id="3.40.50.2300">
    <property type="match status" value="2"/>
</dbReference>
<dbReference type="SUPFAM" id="SSF53822">
    <property type="entry name" value="Periplasmic binding protein-like I"/>
    <property type="match status" value="1"/>
</dbReference>
<dbReference type="CDD" id="cd06267">
    <property type="entry name" value="PBP1_LacI_sugar_binding-like"/>
    <property type="match status" value="1"/>
</dbReference>
<dbReference type="InterPro" id="IPR046335">
    <property type="entry name" value="LacI/GalR-like_sensor"/>
</dbReference>
<protein>
    <submittedName>
        <fullName evidence="6">DeoR family transcriptional regulator</fullName>
    </submittedName>
</protein>
<evidence type="ECO:0000256" key="2">
    <source>
        <dbReference type="ARBA" id="ARBA00023125"/>
    </source>
</evidence>
<evidence type="ECO:0000256" key="3">
    <source>
        <dbReference type="ARBA" id="ARBA00023163"/>
    </source>
</evidence>
<dbReference type="PRINTS" id="PR00037">
    <property type="entry name" value="HTHLACR"/>
</dbReference>
<dbReference type="RefSeq" id="WP_156610212.1">
    <property type="nucleotide sequence ID" value="NZ_WPCU01000007.1"/>
</dbReference>